<dbReference type="InterPro" id="IPR016152">
    <property type="entry name" value="PTrfase/Anion_transptr"/>
</dbReference>
<dbReference type="GO" id="GO:0016301">
    <property type="term" value="F:kinase activity"/>
    <property type="evidence" value="ECO:0007669"/>
    <property type="project" value="UniProtKB-KW"/>
</dbReference>
<dbReference type="GO" id="GO:0005737">
    <property type="term" value="C:cytoplasm"/>
    <property type="evidence" value="ECO:0007669"/>
    <property type="project" value="UniProtKB-SubCell"/>
</dbReference>
<evidence type="ECO:0000256" key="3">
    <source>
        <dbReference type="ARBA" id="ARBA00022490"/>
    </source>
</evidence>
<dbReference type="AlphaFoldDB" id="A0A485BFN3"/>
<keyword evidence="6" id="KW-0418">Kinase</keyword>
<dbReference type="SUPFAM" id="SSF55804">
    <property type="entry name" value="Phoshotransferase/anion transport protein"/>
    <property type="match status" value="1"/>
</dbReference>
<keyword evidence="9" id="KW-1185">Reference proteome</keyword>
<accession>A0A485BFN3</accession>
<dbReference type="Pfam" id="PF00359">
    <property type="entry name" value="PTS_EIIA_2"/>
    <property type="match status" value="1"/>
</dbReference>
<evidence type="ECO:0000313" key="8">
    <source>
        <dbReference type="EMBL" id="VFS72080.1"/>
    </source>
</evidence>
<dbReference type="EMBL" id="CAADJD010000021">
    <property type="protein sequence ID" value="VFS72080.1"/>
    <property type="molecule type" value="Genomic_DNA"/>
</dbReference>
<organism evidence="8 9">
    <name type="scientific">Kluyvera cryocrescens</name>
    <name type="common">Kluyvera citrophila</name>
    <dbReference type="NCBI Taxonomy" id="580"/>
    <lineage>
        <taxon>Bacteria</taxon>
        <taxon>Pseudomonadati</taxon>
        <taxon>Pseudomonadota</taxon>
        <taxon>Gammaproteobacteria</taxon>
        <taxon>Enterobacterales</taxon>
        <taxon>Enterobacteriaceae</taxon>
        <taxon>Kluyvera</taxon>
    </lineage>
</organism>
<dbReference type="PANTHER" id="PTHR36203">
    <property type="entry name" value="ASCORBATE-SPECIFIC PTS SYSTEM EIIA COMPONENT"/>
    <property type="match status" value="1"/>
</dbReference>
<keyword evidence="2" id="KW-0813">Transport</keyword>
<dbReference type="GO" id="GO:0009401">
    <property type="term" value="P:phosphoenolpyruvate-dependent sugar phosphotransferase system"/>
    <property type="evidence" value="ECO:0007669"/>
    <property type="project" value="UniProtKB-KW"/>
</dbReference>
<comment type="subcellular location">
    <subcellularLocation>
        <location evidence="1">Cytoplasm</location>
    </subcellularLocation>
</comment>
<evidence type="ECO:0000313" key="9">
    <source>
        <dbReference type="Proteomes" id="UP000401081"/>
    </source>
</evidence>
<reference evidence="8 9" key="1">
    <citation type="submission" date="2019-03" db="EMBL/GenBank/DDBJ databases">
        <authorList>
            <consortium name="Pathogen Informatics"/>
        </authorList>
    </citation>
    <scope>NUCLEOTIDE SEQUENCE [LARGE SCALE GENOMIC DNA]</scope>
    <source>
        <strain evidence="8 9">NCTC12993</strain>
    </source>
</reference>
<name>A0A485BFN3_KLUCR</name>
<evidence type="ECO:0000259" key="7">
    <source>
        <dbReference type="Pfam" id="PF00359"/>
    </source>
</evidence>
<keyword evidence="3" id="KW-0963">Cytoplasm</keyword>
<protein>
    <submittedName>
        <fullName evidence="8">Mannitol-specific cryptic phosphotransferase enzyme IIA component</fullName>
        <ecNumber evidence="8">2.7.1.-</ecNumber>
    </submittedName>
</protein>
<keyword evidence="5" id="KW-0598">Phosphotransferase system</keyword>
<evidence type="ECO:0000256" key="2">
    <source>
        <dbReference type="ARBA" id="ARBA00022448"/>
    </source>
</evidence>
<dbReference type="PANTHER" id="PTHR36203:SF4">
    <property type="entry name" value="MANNITOL-SPECIFIC CRYPTIC PHOSPHOTRANSFERASE ENZYME IIA COMPONENT"/>
    <property type="match status" value="1"/>
</dbReference>
<dbReference type="InterPro" id="IPR051351">
    <property type="entry name" value="Ascorbate-PTS_EIIA_comp"/>
</dbReference>
<feature type="domain" description="PTS EIIA type-2" evidence="7">
    <location>
        <begin position="8"/>
        <end position="69"/>
    </location>
</feature>
<evidence type="ECO:0000256" key="5">
    <source>
        <dbReference type="ARBA" id="ARBA00022683"/>
    </source>
</evidence>
<dbReference type="Proteomes" id="UP000401081">
    <property type="component" value="Unassembled WGS sequence"/>
</dbReference>
<gene>
    <name evidence="8" type="primary">cmtB</name>
    <name evidence="8" type="ORF">NCTC12993_04810</name>
</gene>
<sequence>MPTLSNWLNKDKVQYVESVADWKEAIETAARPLLAEGAISTEYVASIIKQKEEIGPYFVIAPPHCDAAYATRAWGEGAGTVHREVGASGGLQF</sequence>
<dbReference type="EC" id="2.7.1.-" evidence="8"/>
<dbReference type="Gene3D" id="3.40.930.10">
    <property type="entry name" value="Mannitol-specific EII, Chain A"/>
    <property type="match status" value="1"/>
</dbReference>
<evidence type="ECO:0000256" key="4">
    <source>
        <dbReference type="ARBA" id="ARBA00022679"/>
    </source>
</evidence>
<evidence type="ECO:0000256" key="6">
    <source>
        <dbReference type="ARBA" id="ARBA00022777"/>
    </source>
</evidence>
<dbReference type="InterPro" id="IPR002178">
    <property type="entry name" value="PTS_EIIA_type-2_dom"/>
</dbReference>
<proteinExistence type="predicted"/>
<evidence type="ECO:0000256" key="1">
    <source>
        <dbReference type="ARBA" id="ARBA00004496"/>
    </source>
</evidence>
<keyword evidence="4 8" id="KW-0808">Transferase</keyword>